<evidence type="ECO:0000313" key="2">
    <source>
        <dbReference type="Proteomes" id="UP000811609"/>
    </source>
</evidence>
<name>A0A8T1N5D8_CARIL</name>
<comment type="caution">
    <text evidence="1">The sequence shown here is derived from an EMBL/GenBank/DDBJ whole genome shotgun (WGS) entry which is preliminary data.</text>
</comment>
<accession>A0A8T1N5D8</accession>
<dbReference type="Proteomes" id="UP000811609">
    <property type="component" value="Chromosome 16"/>
</dbReference>
<protein>
    <submittedName>
        <fullName evidence="1">Uncharacterized protein</fullName>
    </submittedName>
</protein>
<keyword evidence="2" id="KW-1185">Reference proteome</keyword>
<proteinExistence type="predicted"/>
<reference evidence="1" key="1">
    <citation type="submission" date="2020-12" db="EMBL/GenBank/DDBJ databases">
        <title>WGS assembly of Carya illinoinensis cv. Pawnee.</title>
        <authorList>
            <person name="Platts A."/>
            <person name="Shu S."/>
            <person name="Wright S."/>
            <person name="Barry K."/>
            <person name="Edger P."/>
            <person name="Pires J.C."/>
            <person name="Schmutz J."/>
        </authorList>
    </citation>
    <scope>NUCLEOTIDE SEQUENCE</scope>
    <source>
        <tissue evidence="1">Leaf</tissue>
    </source>
</reference>
<evidence type="ECO:0000313" key="1">
    <source>
        <dbReference type="EMBL" id="KAG6624480.1"/>
    </source>
</evidence>
<sequence length="36" mass="4295">MAVKETLRSTPWHFFRYITLGEWDLLVLRVIIEGFG</sequence>
<organism evidence="1 2">
    <name type="scientific">Carya illinoinensis</name>
    <name type="common">Pecan</name>
    <dbReference type="NCBI Taxonomy" id="32201"/>
    <lineage>
        <taxon>Eukaryota</taxon>
        <taxon>Viridiplantae</taxon>
        <taxon>Streptophyta</taxon>
        <taxon>Embryophyta</taxon>
        <taxon>Tracheophyta</taxon>
        <taxon>Spermatophyta</taxon>
        <taxon>Magnoliopsida</taxon>
        <taxon>eudicotyledons</taxon>
        <taxon>Gunneridae</taxon>
        <taxon>Pentapetalae</taxon>
        <taxon>rosids</taxon>
        <taxon>fabids</taxon>
        <taxon>Fagales</taxon>
        <taxon>Juglandaceae</taxon>
        <taxon>Carya</taxon>
    </lineage>
</organism>
<gene>
    <name evidence="1" type="ORF">CIPAW_16G029600</name>
</gene>
<dbReference type="EMBL" id="CM031824">
    <property type="protein sequence ID" value="KAG6624480.1"/>
    <property type="molecule type" value="Genomic_DNA"/>
</dbReference>
<dbReference type="AlphaFoldDB" id="A0A8T1N5D8"/>